<feature type="region of interest" description="Disordered" evidence="6">
    <location>
        <begin position="580"/>
        <end position="605"/>
    </location>
</feature>
<feature type="region of interest" description="Disordered" evidence="6">
    <location>
        <begin position="487"/>
        <end position="507"/>
    </location>
</feature>
<dbReference type="PROSITE" id="PS50011">
    <property type="entry name" value="PROTEIN_KINASE_DOM"/>
    <property type="match status" value="1"/>
</dbReference>
<evidence type="ECO:0000313" key="8">
    <source>
        <dbReference type="EMBL" id="KAG2386535.1"/>
    </source>
</evidence>
<feature type="region of interest" description="Disordered" evidence="6">
    <location>
        <begin position="435"/>
        <end position="455"/>
    </location>
</feature>
<dbReference type="AlphaFoldDB" id="A0AA88GTE0"/>
<feature type="domain" description="Protein kinase" evidence="7">
    <location>
        <begin position="512"/>
        <end position="897"/>
    </location>
</feature>
<comment type="caution">
    <text evidence="8">The sequence shown here is derived from an EMBL/GenBank/DDBJ whole genome shotgun (WGS) entry which is preliminary data.</text>
</comment>
<protein>
    <recommendedName>
        <fullName evidence="7">Protein kinase domain-containing protein</fullName>
    </recommendedName>
</protein>
<dbReference type="SMART" id="SM00220">
    <property type="entry name" value="S_TKc"/>
    <property type="match status" value="1"/>
</dbReference>
<feature type="region of interest" description="Disordered" evidence="6">
    <location>
        <begin position="322"/>
        <end position="365"/>
    </location>
</feature>
<evidence type="ECO:0000256" key="3">
    <source>
        <dbReference type="ARBA" id="ARBA00022741"/>
    </source>
</evidence>
<keyword evidence="2" id="KW-0808">Transferase</keyword>
<feature type="compositionally biased region" description="Low complexity" evidence="6">
    <location>
        <begin position="322"/>
        <end position="333"/>
    </location>
</feature>
<dbReference type="RefSeq" id="XP_044550527.1">
    <property type="nucleotide sequence ID" value="XM_044691679.1"/>
</dbReference>
<dbReference type="Pfam" id="PF00069">
    <property type="entry name" value="Pkinase"/>
    <property type="match status" value="1"/>
</dbReference>
<evidence type="ECO:0000313" key="9">
    <source>
        <dbReference type="Proteomes" id="UP000816034"/>
    </source>
</evidence>
<evidence type="ECO:0000256" key="6">
    <source>
        <dbReference type="SAM" id="MobiDB-lite"/>
    </source>
</evidence>
<dbReference type="GeneID" id="68094735"/>
<reference evidence="8 9" key="1">
    <citation type="journal article" date="2018" name="BMC Genomics">
        <title>The genome of Naegleria lovaniensis, the basis for a comparative approach to unravel pathogenicity factors of the human pathogenic amoeba N. fowleri.</title>
        <authorList>
            <person name="Liechti N."/>
            <person name="Schurch N."/>
            <person name="Bruggmann R."/>
            <person name="Wittwer M."/>
        </authorList>
    </citation>
    <scope>NUCLEOTIDE SEQUENCE [LARGE SCALE GENOMIC DNA]</scope>
    <source>
        <strain evidence="8 9">ATCC 30569</strain>
    </source>
</reference>
<sequence>MMMARTSSPSSFSLLPPSSLLHPPPASIPQHVTSSNPTLPPVMNFNANTNNSNTNNTNNNTTTLSSVNNGVSALSFPNYSNDTGGYSSYHYNYPVNTTTTTNHHPSSMTGHTHSLSSSLLSSQHFINDMIMSPNNHQQPSVPPMVTHKSYSQQHPMRSSTFQSNTNGDGRSNNSHLPLSCTLPINSSQSMNTSFYSNLGNSTVTAEGKDMNPNYSSDRNNFLSSYNTNHQQESVMAPNYVTLLFPDSGPRNIDDPITPNYYQANNNFQPTNHHLPMNTSLFQQNNQLERSFYNQQPNISSSNATALMNQSFKGTSVHNIPFNNNNNSYNSSNSFDPQTPKLYPQKPSHNANGTTSSNYPPKNRPAILRPKVINQRTDPQYLQMLKTPTSTVIENSVSEARKNTAVIKLSVNVLKTYKHINDVYYLKKEEERRLKQLRNGKSHSSKHKKTNSKTSLPYVSETVNVDLYRQNTNNPNFNHVTLPYRPTIQPYPEEDVSNSNNPNYSQKQAELSQHHPSFLSYGSFGSNQLYNYYTAVKNNYMDPTAITATTNMTQFNASIMTASNTQNVVTSQALPSFTEQQQHNSYKAGNDGTAPTSSVSSFYQQQQQQQQTQQNQAITGVDDSQGNYIVQINLNTKDANGKNNIVRMKEYFQWKNHLCIVFELLSMNLYDLLKASNFAGLSLLRICKFGKELLRTLSFLSLPEVQVIHCDLKPENILLKNPKKSSIKVIDFGSSCYVNNKMYKYIQSRFYRSPEVILGLPYGTEIDMWSFGCILVELHTGNPLFDGKNETDQIYKIIQVIGMPPRHMIEQSPKRDKFFKLNTLTNQYEPLDSTVIPNSVSLYNIIMNVPPKRHISPYSFTFEVPMNFMKLYMLVNKILQYDPHIRLKPQFATQEDFFKISDIAQAVLESPSFLHNGTSSPYTLYSHVANASMLSNSQPPTVMLQPSKQTMILTGNSSGNTNNIPTMYSGINMGYNALSHNTSTNKMQHTFNL</sequence>
<evidence type="ECO:0000256" key="2">
    <source>
        <dbReference type="ARBA" id="ARBA00022679"/>
    </source>
</evidence>
<evidence type="ECO:0000259" key="7">
    <source>
        <dbReference type="PROSITE" id="PS50011"/>
    </source>
</evidence>
<feature type="compositionally biased region" description="Basic residues" evidence="6">
    <location>
        <begin position="435"/>
        <end position="450"/>
    </location>
</feature>
<keyword evidence="4" id="KW-0418">Kinase</keyword>
<organism evidence="8 9">
    <name type="scientific">Naegleria lovaniensis</name>
    <name type="common">Amoeba</name>
    <dbReference type="NCBI Taxonomy" id="51637"/>
    <lineage>
        <taxon>Eukaryota</taxon>
        <taxon>Discoba</taxon>
        <taxon>Heterolobosea</taxon>
        <taxon>Tetramitia</taxon>
        <taxon>Eutetramitia</taxon>
        <taxon>Vahlkampfiidae</taxon>
        <taxon>Naegleria</taxon>
    </lineage>
</organism>
<keyword evidence="1" id="KW-0723">Serine/threonine-protein kinase</keyword>
<feature type="region of interest" description="Disordered" evidence="6">
    <location>
        <begin position="23"/>
        <end position="57"/>
    </location>
</feature>
<feature type="compositionally biased region" description="Polar residues" evidence="6">
    <location>
        <begin position="496"/>
        <end position="507"/>
    </location>
</feature>
<gene>
    <name evidence="8" type="ORF">C9374_002279</name>
</gene>
<dbReference type="GO" id="GO:0004674">
    <property type="term" value="F:protein serine/threonine kinase activity"/>
    <property type="evidence" value="ECO:0007669"/>
    <property type="project" value="UniProtKB-KW"/>
</dbReference>
<dbReference type="InterPro" id="IPR008271">
    <property type="entry name" value="Ser/Thr_kinase_AS"/>
</dbReference>
<keyword evidence="9" id="KW-1185">Reference proteome</keyword>
<feature type="compositionally biased region" description="Low complexity" evidence="6">
    <location>
        <begin position="44"/>
        <end position="57"/>
    </location>
</feature>
<dbReference type="Gene3D" id="1.10.510.10">
    <property type="entry name" value="Transferase(Phosphotransferase) domain 1"/>
    <property type="match status" value="1"/>
</dbReference>
<dbReference type="PANTHER" id="PTHR24058:SF28">
    <property type="entry name" value="SERINE_THREONINE-PROTEIN KINASE MINIBRAIN"/>
    <property type="match status" value="1"/>
</dbReference>
<dbReference type="EMBL" id="PYSW02000015">
    <property type="protein sequence ID" value="KAG2386535.1"/>
    <property type="molecule type" value="Genomic_DNA"/>
</dbReference>
<feature type="compositionally biased region" description="Polar residues" evidence="6">
    <location>
        <begin position="346"/>
        <end position="359"/>
    </location>
</feature>
<dbReference type="SUPFAM" id="SSF56112">
    <property type="entry name" value="Protein kinase-like (PK-like)"/>
    <property type="match status" value="1"/>
</dbReference>
<keyword evidence="5" id="KW-0067">ATP-binding</keyword>
<evidence type="ECO:0000256" key="4">
    <source>
        <dbReference type="ARBA" id="ARBA00022777"/>
    </source>
</evidence>
<accession>A0AA88GTE0</accession>
<evidence type="ECO:0000256" key="1">
    <source>
        <dbReference type="ARBA" id="ARBA00022527"/>
    </source>
</evidence>
<feature type="region of interest" description="Disordered" evidence="6">
    <location>
        <begin position="135"/>
        <end position="182"/>
    </location>
</feature>
<feature type="compositionally biased region" description="Polar residues" evidence="6">
    <location>
        <begin position="148"/>
        <end position="182"/>
    </location>
</feature>
<name>A0AA88GTE0_NAELO</name>
<keyword evidence="3" id="KW-0547">Nucleotide-binding</keyword>
<dbReference type="InterPro" id="IPR050494">
    <property type="entry name" value="Ser_Thr_dual-spec_kinase"/>
</dbReference>
<dbReference type="InterPro" id="IPR011009">
    <property type="entry name" value="Kinase-like_dom_sf"/>
</dbReference>
<dbReference type="InterPro" id="IPR000719">
    <property type="entry name" value="Prot_kinase_dom"/>
</dbReference>
<proteinExistence type="predicted"/>
<feature type="compositionally biased region" description="Polar residues" evidence="6">
    <location>
        <begin position="580"/>
        <end position="602"/>
    </location>
</feature>
<dbReference type="PANTHER" id="PTHR24058">
    <property type="entry name" value="DUAL SPECIFICITY PROTEIN KINASE"/>
    <property type="match status" value="1"/>
</dbReference>
<dbReference type="GO" id="GO:0005524">
    <property type="term" value="F:ATP binding"/>
    <property type="evidence" value="ECO:0007669"/>
    <property type="project" value="UniProtKB-KW"/>
</dbReference>
<evidence type="ECO:0000256" key="5">
    <source>
        <dbReference type="ARBA" id="ARBA00022840"/>
    </source>
</evidence>
<dbReference type="PROSITE" id="PS00108">
    <property type="entry name" value="PROTEIN_KINASE_ST"/>
    <property type="match status" value="1"/>
</dbReference>
<dbReference type="Proteomes" id="UP000816034">
    <property type="component" value="Unassembled WGS sequence"/>
</dbReference>